<organism evidence="2 3">
    <name type="scientific">Streptomyces tsukubensis (strain DSM 42081 / NBRC 108919 / NRRL 18488 / 9993)</name>
    <dbReference type="NCBI Taxonomy" id="1114943"/>
    <lineage>
        <taxon>Bacteria</taxon>
        <taxon>Bacillati</taxon>
        <taxon>Actinomycetota</taxon>
        <taxon>Actinomycetes</taxon>
        <taxon>Kitasatosporales</taxon>
        <taxon>Streptomycetaceae</taxon>
        <taxon>Streptomyces</taxon>
    </lineage>
</organism>
<evidence type="ECO:0000256" key="1">
    <source>
        <dbReference type="SAM" id="MobiDB-lite"/>
    </source>
</evidence>
<dbReference type="AlphaFoldDB" id="A0A7G3U921"/>
<reference evidence="2 3" key="1">
    <citation type="journal article" date="2012" name="J. Bacteriol.">
        <title>Draft genome of Streptomyces tsukubaensis NRRL 18488, the producer of the clinically important immunosuppressant tacrolimus (FK506).</title>
        <authorList>
            <person name="Barreiro C."/>
            <person name="Prieto C."/>
            <person name="Sola-Landa A."/>
            <person name="Solera E."/>
            <person name="Martinez-Castro M."/>
            <person name="Perez-Redondo R."/>
            <person name="Garcia-Estrada C."/>
            <person name="Aparicio J.F."/>
            <person name="Fernandez-Martinez L.T."/>
            <person name="Santos-Aberturas J."/>
            <person name="Salehi-Najafabadi Z."/>
            <person name="Rodriguez-Garcia A."/>
            <person name="Tauch A."/>
            <person name="Martin J.F."/>
        </authorList>
    </citation>
    <scope>NUCLEOTIDE SEQUENCE [LARGE SCALE GENOMIC DNA]</scope>
    <source>
        <strain evidence="3">DSM 42081 / NBRC 108919 / NRRL 18488 / 9993</strain>
    </source>
</reference>
<feature type="compositionally biased region" description="Basic residues" evidence="1">
    <location>
        <begin position="61"/>
        <end position="78"/>
    </location>
</feature>
<feature type="compositionally biased region" description="Low complexity" evidence="1">
    <location>
        <begin position="39"/>
        <end position="49"/>
    </location>
</feature>
<keyword evidence="3" id="KW-1185">Reference proteome</keyword>
<protein>
    <submittedName>
        <fullName evidence="2">Uncharacterized protein</fullName>
    </submittedName>
</protein>
<accession>A0A7G3U921</accession>
<evidence type="ECO:0000313" key="2">
    <source>
        <dbReference type="EMBL" id="QKM66913.1"/>
    </source>
</evidence>
<sequence length="89" mass="9292">MRRTARELPSADRALRAAGWAATSAEAVPPGARRRGVRRGVAGSAASGPVPGGRMPGAGHRTGRRAVRPRTDNRKRRAPTGGRSRITGS</sequence>
<evidence type="ECO:0000313" key="3">
    <source>
        <dbReference type="Proteomes" id="UP000005940"/>
    </source>
</evidence>
<feature type="compositionally biased region" description="Low complexity" evidence="1">
    <location>
        <begin position="18"/>
        <end position="31"/>
    </location>
</feature>
<proteinExistence type="predicted"/>
<dbReference type="EMBL" id="CP029159">
    <property type="protein sequence ID" value="QKM66913.1"/>
    <property type="molecule type" value="Genomic_DNA"/>
</dbReference>
<dbReference type="Proteomes" id="UP000005940">
    <property type="component" value="Chromosome"/>
</dbReference>
<feature type="region of interest" description="Disordered" evidence="1">
    <location>
        <begin position="18"/>
        <end position="89"/>
    </location>
</feature>
<gene>
    <name evidence="2" type="ORF">STSU_006730</name>
</gene>
<name>A0A7G3U921_STRT9</name>